<evidence type="ECO:0000313" key="3">
    <source>
        <dbReference type="Proteomes" id="UP001196530"/>
    </source>
</evidence>
<gene>
    <name evidence="2" type="ORF">KL928_000579</name>
</gene>
<protein>
    <recommendedName>
        <fullName evidence="4">Transmembrane protein</fullName>
    </recommendedName>
</protein>
<keyword evidence="1" id="KW-0812">Transmembrane</keyword>
<dbReference type="GeneID" id="66124630"/>
<name>A0AAN6DJ46_PICAN</name>
<comment type="caution">
    <text evidence="2">The sequence shown here is derived from an EMBL/GenBank/DDBJ whole genome shotgun (WGS) entry which is preliminary data.</text>
</comment>
<feature type="transmembrane region" description="Helical" evidence="1">
    <location>
        <begin position="209"/>
        <end position="229"/>
    </location>
</feature>
<dbReference type="RefSeq" id="XP_043062474.1">
    <property type="nucleotide sequence ID" value="XM_043206289.1"/>
</dbReference>
<dbReference type="AlphaFoldDB" id="A0AAN6DJ46"/>
<proteinExistence type="predicted"/>
<evidence type="ECO:0000313" key="2">
    <source>
        <dbReference type="EMBL" id="KAG7822104.1"/>
    </source>
</evidence>
<accession>A0AAN6DJ46</accession>
<reference evidence="2" key="1">
    <citation type="journal article" date="2021" name="G3 (Bethesda)">
        <title>Genomic diversity, chromosomal rearrangements, and interspecies hybridization in the ogataea polymorpha species complex.</title>
        <authorList>
            <person name="Hanson S.J."/>
            <person name="Cinneide E.O."/>
            <person name="Salzberg L.I."/>
            <person name="Wolfe K.H."/>
            <person name="McGowan J."/>
            <person name="Fitzpatrick D.A."/>
            <person name="Matlin K."/>
        </authorList>
    </citation>
    <scope>NUCLEOTIDE SEQUENCE</scope>
    <source>
        <strain evidence="2">61-244</strain>
    </source>
</reference>
<dbReference type="Proteomes" id="UP001196530">
    <property type="component" value="Unassembled WGS sequence"/>
</dbReference>
<evidence type="ECO:0008006" key="4">
    <source>
        <dbReference type="Google" id="ProtNLM"/>
    </source>
</evidence>
<keyword evidence="1" id="KW-1133">Transmembrane helix</keyword>
<sequence length="363" mass="41844">MFRSPFLLIRRQSTQRQLTQRLSILEKLVHNDITSFAGSNGSKVPPATAFEILRLCKLFQDSVHETKKTNVLEDELIVKSNALMQKVFLAEKVDYSQALLTDFLKLKPHVASIKFALTCYYMKNTNKVLKVETAMIPLRNLLYDAKFQEALDVIELTTGFPRYYEFKSVKWRRMVIKFFAGIGGTIGAMDLSFKFLLPGFFQSNVVYGLYGAVGTFLANAGFMAMMAFSTKGQENGALRFEKGTLPATWYKKVDQMKMCAMVLECDAEINGREGFASRPVVERIHKMGFVVNEPEQEIMLRQYWVSSGEGFVWCEPDLDPADIEWWQHLEKIGVKKIWDKDYEQLDQQPEQQHELRHNTPIKR</sequence>
<organism evidence="2 3">
    <name type="scientific">Pichia angusta</name>
    <name type="common">Yeast</name>
    <name type="synonym">Hansenula polymorpha</name>
    <dbReference type="NCBI Taxonomy" id="870730"/>
    <lineage>
        <taxon>Eukaryota</taxon>
        <taxon>Fungi</taxon>
        <taxon>Dikarya</taxon>
        <taxon>Ascomycota</taxon>
        <taxon>Saccharomycotina</taxon>
        <taxon>Pichiomycetes</taxon>
        <taxon>Pichiales</taxon>
        <taxon>Pichiaceae</taxon>
        <taxon>Ogataea</taxon>
    </lineage>
</organism>
<feature type="transmembrane region" description="Helical" evidence="1">
    <location>
        <begin position="175"/>
        <end position="197"/>
    </location>
</feature>
<dbReference type="EMBL" id="JAHLUX010000001">
    <property type="protein sequence ID" value="KAG7822104.1"/>
    <property type="molecule type" value="Genomic_DNA"/>
</dbReference>
<evidence type="ECO:0000256" key="1">
    <source>
        <dbReference type="SAM" id="Phobius"/>
    </source>
</evidence>
<keyword evidence="1" id="KW-0472">Membrane</keyword>